<sequence>MLRTVRQLHTVAGLGSSMYHSLKLTHTGGQVLAAVSLRRRVLLLLAAAPRADGTPSSPSSPATAVLPHGGSRCGAATCSPKPTPEAASTLVLALQGLFALMLKHNLELPRHYGRKCDIVRQERGQPSVWSREA</sequence>
<feature type="region of interest" description="Disordered" evidence="1">
    <location>
        <begin position="50"/>
        <end position="83"/>
    </location>
</feature>
<evidence type="ECO:0000256" key="1">
    <source>
        <dbReference type="SAM" id="MobiDB-lite"/>
    </source>
</evidence>
<dbReference type="AlphaFoldDB" id="A0AB34IF26"/>
<organism evidence="2 3">
    <name type="scientific">Prymnesium parvum</name>
    <name type="common">Toxic golden alga</name>
    <dbReference type="NCBI Taxonomy" id="97485"/>
    <lineage>
        <taxon>Eukaryota</taxon>
        <taxon>Haptista</taxon>
        <taxon>Haptophyta</taxon>
        <taxon>Prymnesiophyceae</taxon>
        <taxon>Prymnesiales</taxon>
        <taxon>Prymnesiaceae</taxon>
        <taxon>Prymnesium</taxon>
    </lineage>
</organism>
<gene>
    <name evidence="2" type="ORF">AB1Y20_014472</name>
</gene>
<feature type="compositionally biased region" description="Low complexity" evidence="1">
    <location>
        <begin position="50"/>
        <end position="61"/>
    </location>
</feature>
<dbReference type="EMBL" id="JBGBPQ010000028">
    <property type="protein sequence ID" value="KAL1496892.1"/>
    <property type="molecule type" value="Genomic_DNA"/>
</dbReference>
<reference evidence="2 3" key="1">
    <citation type="journal article" date="2024" name="Science">
        <title>Giant polyketide synthase enzymes in the biosynthesis of giant marine polyether toxins.</title>
        <authorList>
            <person name="Fallon T.R."/>
            <person name="Shende V.V."/>
            <person name="Wierzbicki I.H."/>
            <person name="Pendleton A.L."/>
            <person name="Watervoot N.F."/>
            <person name="Auber R.P."/>
            <person name="Gonzalez D.J."/>
            <person name="Wisecaver J.H."/>
            <person name="Moore B.S."/>
        </authorList>
    </citation>
    <scope>NUCLEOTIDE SEQUENCE [LARGE SCALE GENOMIC DNA]</scope>
    <source>
        <strain evidence="2 3">12B1</strain>
    </source>
</reference>
<evidence type="ECO:0000313" key="3">
    <source>
        <dbReference type="Proteomes" id="UP001515480"/>
    </source>
</evidence>
<evidence type="ECO:0000313" key="2">
    <source>
        <dbReference type="EMBL" id="KAL1496892.1"/>
    </source>
</evidence>
<proteinExistence type="predicted"/>
<name>A0AB34IF26_PRYPA</name>
<accession>A0AB34IF26</accession>
<dbReference type="Proteomes" id="UP001515480">
    <property type="component" value="Unassembled WGS sequence"/>
</dbReference>
<protein>
    <submittedName>
        <fullName evidence="2">Uncharacterized protein</fullName>
    </submittedName>
</protein>
<keyword evidence="3" id="KW-1185">Reference proteome</keyword>
<comment type="caution">
    <text evidence="2">The sequence shown here is derived from an EMBL/GenBank/DDBJ whole genome shotgun (WGS) entry which is preliminary data.</text>
</comment>